<dbReference type="AlphaFoldDB" id="A0A1F8AYW1"/>
<dbReference type="EMBL" id="MGGZ01000021">
    <property type="protein sequence ID" value="OGM56921.1"/>
    <property type="molecule type" value="Genomic_DNA"/>
</dbReference>
<evidence type="ECO:0000313" key="7">
    <source>
        <dbReference type="EMBL" id="OGM56921.1"/>
    </source>
</evidence>
<name>A0A1F8AYW1_9BACT</name>
<sequence length="82" mass="8684">MAKKKAGGKTSQHIRPAGKRLGVKVSQGQKVSAGEILVRQLGTVFKAGDGVRVGRDFTLYAIGGGVVKFNQKFGKKIISISQ</sequence>
<comment type="similarity">
    <text evidence="1">Belongs to the bacterial ribosomal protein bL27 family.</text>
</comment>
<dbReference type="PRINTS" id="PR00063">
    <property type="entry name" value="RIBOSOMALL27"/>
</dbReference>
<reference evidence="7 8" key="1">
    <citation type="journal article" date="2016" name="Nat. Commun.">
        <title>Thousands of microbial genomes shed light on interconnected biogeochemical processes in an aquifer system.</title>
        <authorList>
            <person name="Anantharaman K."/>
            <person name="Brown C.T."/>
            <person name="Hug L.A."/>
            <person name="Sharon I."/>
            <person name="Castelle C.J."/>
            <person name="Probst A.J."/>
            <person name="Thomas B.C."/>
            <person name="Singh A."/>
            <person name="Wilkins M.J."/>
            <person name="Karaoz U."/>
            <person name="Brodie E.L."/>
            <person name="Williams K.H."/>
            <person name="Hubbard S.S."/>
            <person name="Banfield J.F."/>
        </authorList>
    </citation>
    <scope>NUCLEOTIDE SEQUENCE [LARGE SCALE GENOMIC DNA]</scope>
</reference>
<protein>
    <recommendedName>
        <fullName evidence="4">Large ribosomal subunit protein bL27</fullName>
    </recommendedName>
    <alternativeName>
        <fullName evidence="5">50S ribosomal protein L27</fullName>
    </alternativeName>
</protein>
<keyword evidence="3" id="KW-0687">Ribonucleoprotein</keyword>
<gene>
    <name evidence="7" type="ORF">A3E46_01135</name>
</gene>
<evidence type="ECO:0000256" key="2">
    <source>
        <dbReference type="ARBA" id="ARBA00022980"/>
    </source>
</evidence>
<feature type="region of interest" description="Disordered" evidence="6">
    <location>
        <begin position="1"/>
        <end position="25"/>
    </location>
</feature>
<dbReference type="GO" id="GO:0022625">
    <property type="term" value="C:cytosolic large ribosomal subunit"/>
    <property type="evidence" value="ECO:0007669"/>
    <property type="project" value="TreeGrafter"/>
</dbReference>
<organism evidence="7 8">
    <name type="scientific">Candidatus Woesebacteria bacterium RIFCSPHIGHO2_12_FULL_46_16</name>
    <dbReference type="NCBI Taxonomy" id="1802513"/>
    <lineage>
        <taxon>Bacteria</taxon>
        <taxon>Candidatus Woeseibacteriota</taxon>
    </lineage>
</organism>
<evidence type="ECO:0000256" key="1">
    <source>
        <dbReference type="ARBA" id="ARBA00010797"/>
    </source>
</evidence>
<dbReference type="InterPro" id="IPR001684">
    <property type="entry name" value="Ribosomal_bL27"/>
</dbReference>
<dbReference type="PANTHER" id="PTHR15893:SF0">
    <property type="entry name" value="LARGE RIBOSOMAL SUBUNIT PROTEIN BL27M"/>
    <property type="match status" value="1"/>
</dbReference>
<evidence type="ECO:0000256" key="3">
    <source>
        <dbReference type="ARBA" id="ARBA00023274"/>
    </source>
</evidence>
<evidence type="ECO:0000256" key="6">
    <source>
        <dbReference type="SAM" id="MobiDB-lite"/>
    </source>
</evidence>
<comment type="caution">
    <text evidence="7">The sequence shown here is derived from an EMBL/GenBank/DDBJ whole genome shotgun (WGS) entry which is preliminary data.</text>
</comment>
<dbReference type="PANTHER" id="PTHR15893">
    <property type="entry name" value="RIBOSOMAL PROTEIN L27"/>
    <property type="match status" value="1"/>
</dbReference>
<dbReference type="Proteomes" id="UP000178313">
    <property type="component" value="Unassembled WGS sequence"/>
</dbReference>
<dbReference type="Pfam" id="PF01016">
    <property type="entry name" value="Ribosomal_L27"/>
    <property type="match status" value="1"/>
</dbReference>
<dbReference type="GO" id="GO:0003735">
    <property type="term" value="F:structural constituent of ribosome"/>
    <property type="evidence" value="ECO:0007669"/>
    <property type="project" value="InterPro"/>
</dbReference>
<dbReference type="SUPFAM" id="SSF110324">
    <property type="entry name" value="Ribosomal L27 protein-like"/>
    <property type="match status" value="1"/>
</dbReference>
<evidence type="ECO:0000256" key="4">
    <source>
        <dbReference type="ARBA" id="ARBA00035175"/>
    </source>
</evidence>
<evidence type="ECO:0000313" key="8">
    <source>
        <dbReference type="Proteomes" id="UP000178313"/>
    </source>
</evidence>
<dbReference type="GO" id="GO:0006412">
    <property type="term" value="P:translation"/>
    <property type="evidence" value="ECO:0007669"/>
    <property type="project" value="InterPro"/>
</dbReference>
<dbReference type="STRING" id="1802513.A3E46_01135"/>
<proteinExistence type="inferred from homology"/>
<accession>A0A1F8AYW1</accession>
<evidence type="ECO:0000256" key="5">
    <source>
        <dbReference type="ARBA" id="ARBA00035477"/>
    </source>
</evidence>
<dbReference type="Gene3D" id="2.40.50.100">
    <property type="match status" value="1"/>
</dbReference>
<keyword evidence="2" id="KW-0689">Ribosomal protein</keyword>